<dbReference type="InterPro" id="IPR019634">
    <property type="entry name" value="Uncharacterised_Ycf49"/>
</dbReference>
<keyword evidence="2" id="KW-0934">Plastid</keyword>
<name>A0A5P8SZV3_9STRA</name>
<evidence type="ECO:0000256" key="1">
    <source>
        <dbReference type="SAM" id="Phobius"/>
    </source>
</evidence>
<gene>
    <name evidence="2" type="primary">ycf49</name>
</gene>
<evidence type="ECO:0000313" key="2">
    <source>
        <dbReference type="EMBL" id="QFR99770.1"/>
    </source>
</evidence>
<keyword evidence="1" id="KW-0472">Membrane</keyword>
<dbReference type="Pfam" id="PF10693">
    <property type="entry name" value="DUF2499"/>
    <property type="match status" value="1"/>
</dbReference>
<sequence>MMILKLSFQTWYIHCLSVIDWLIFIEIFWNYAYQIKSKTLLYLASALVLFFLSAVCILIWHYFSNFYLLKWLIGFQSLLTIIGNFSLFIATWRKNDRI</sequence>
<protein>
    <submittedName>
        <fullName evidence="2">Uncharacterized protein</fullName>
    </submittedName>
</protein>
<feature type="transmembrane region" description="Helical" evidence="1">
    <location>
        <begin position="69"/>
        <end position="92"/>
    </location>
</feature>
<dbReference type="AlphaFoldDB" id="A0A5P8SZV3"/>
<accession>A0A5P8SZV3</accession>
<reference evidence="2" key="2">
    <citation type="journal article" date="2019" name="Mitochondrial DNA Part B Resour">
        <title>The complete chloroplast genome of an edaphic oleaginous microalga Vischeria stellata SAG 33.83 (Eustigmatophyceae).</title>
        <authorList>
            <person name="Huang L."/>
            <person name="Gao B."/>
            <person name="Wang F."/>
            <person name="Zhao W."/>
            <person name="Zhang C."/>
        </authorList>
    </citation>
    <scope>NUCLEOTIDE SEQUENCE</scope>
    <source>
        <strain evidence="2">SAG 33.83</strain>
    </source>
</reference>
<proteinExistence type="predicted"/>
<organism evidence="2">
    <name type="scientific">Vischeria stellata</name>
    <dbReference type="NCBI Taxonomy" id="1104407"/>
    <lineage>
        <taxon>Eukaryota</taxon>
        <taxon>Sar</taxon>
        <taxon>Stramenopiles</taxon>
        <taxon>Ochrophyta</taxon>
        <taxon>Eustigmatophyceae</taxon>
        <taxon>Eustigmatales</taxon>
        <taxon>Chlorobotryaceae</taxon>
        <taxon>Vischeria</taxon>
    </lineage>
</organism>
<dbReference type="PANTHER" id="PTHR33833">
    <property type="entry name" value="NUCLEOLAR-LIKE PROTEIN-RELATED"/>
    <property type="match status" value="1"/>
</dbReference>
<dbReference type="PANTHER" id="PTHR33833:SF3">
    <property type="entry name" value="YCF49-LIKE PROTEIN"/>
    <property type="match status" value="1"/>
</dbReference>
<keyword evidence="2" id="KW-0150">Chloroplast</keyword>
<geneLocation type="chloroplast" evidence="2"/>
<dbReference type="EMBL" id="MK212028">
    <property type="protein sequence ID" value="QFR99770.1"/>
    <property type="molecule type" value="Genomic_DNA"/>
</dbReference>
<keyword evidence="1" id="KW-1133">Transmembrane helix</keyword>
<reference evidence="2" key="1">
    <citation type="submission" date="2018-11" db="EMBL/GenBank/DDBJ databases">
        <authorList>
            <person name="Huang L.D."/>
            <person name="Gao B.Y."/>
            <person name="Zhang C.W."/>
        </authorList>
    </citation>
    <scope>NUCLEOTIDE SEQUENCE</scope>
    <source>
        <strain evidence="2">SAG 33.83</strain>
    </source>
</reference>
<feature type="transmembrane region" description="Helical" evidence="1">
    <location>
        <begin position="40"/>
        <end position="63"/>
    </location>
</feature>
<feature type="transmembrane region" description="Helical" evidence="1">
    <location>
        <begin position="6"/>
        <end position="28"/>
    </location>
</feature>
<keyword evidence="1" id="KW-0812">Transmembrane</keyword>